<dbReference type="AlphaFoldDB" id="A0A2U1Q9G8"/>
<dbReference type="PANTHER" id="PTHR34482">
    <property type="entry name" value="DNA DAMAGE-INDUCIBLE PROTEIN 1-LIKE"/>
    <property type="match status" value="1"/>
</dbReference>
<dbReference type="Pfam" id="PF03732">
    <property type="entry name" value="Retrotrans_gag"/>
    <property type="match status" value="1"/>
</dbReference>
<evidence type="ECO:0000313" key="5">
    <source>
        <dbReference type="Proteomes" id="UP000245207"/>
    </source>
</evidence>
<dbReference type="Proteomes" id="UP000245207">
    <property type="component" value="Unassembled WGS sequence"/>
</dbReference>
<organism evidence="4 5">
    <name type="scientific">Artemisia annua</name>
    <name type="common">Sweet wormwood</name>
    <dbReference type="NCBI Taxonomy" id="35608"/>
    <lineage>
        <taxon>Eukaryota</taxon>
        <taxon>Viridiplantae</taxon>
        <taxon>Streptophyta</taxon>
        <taxon>Embryophyta</taxon>
        <taxon>Tracheophyta</taxon>
        <taxon>Spermatophyta</taxon>
        <taxon>Magnoliopsida</taxon>
        <taxon>eudicotyledons</taxon>
        <taxon>Gunneridae</taxon>
        <taxon>Pentapetalae</taxon>
        <taxon>asterids</taxon>
        <taxon>campanulids</taxon>
        <taxon>Asterales</taxon>
        <taxon>Asteraceae</taxon>
        <taxon>Asteroideae</taxon>
        <taxon>Anthemideae</taxon>
        <taxon>Artemisiinae</taxon>
        <taxon>Artemisia</taxon>
    </lineage>
</organism>
<keyword evidence="5" id="KW-1185">Reference proteome</keyword>
<name>A0A2U1Q9G8_ARTAN</name>
<evidence type="ECO:0000259" key="3">
    <source>
        <dbReference type="PROSITE" id="PS50158"/>
    </source>
</evidence>
<gene>
    <name evidence="4" type="ORF">CTI12_AA058330</name>
</gene>
<reference evidence="4 5" key="1">
    <citation type="journal article" date="2018" name="Mol. Plant">
        <title>The genome of Artemisia annua provides insight into the evolution of Asteraceae family and artemisinin biosynthesis.</title>
        <authorList>
            <person name="Shen Q."/>
            <person name="Zhang L."/>
            <person name="Liao Z."/>
            <person name="Wang S."/>
            <person name="Yan T."/>
            <person name="Shi P."/>
            <person name="Liu M."/>
            <person name="Fu X."/>
            <person name="Pan Q."/>
            <person name="Wang Y."/>
            <person name="Lv Z."/>
            <person name="Lu X."/>
            <person name="Zhang F."/>
            <person name="Jiang W."/>
            <person name="Ma Y."/>
            <person name="Chen M."/>
            <person name="Hao X."/>
            <person name="Li L."/>
            <person name="Tang Y."/>
            <person name="Lv G."/>
            <person name="Zhou Y."/>
            <person name="Sun X."/>
            <person name="Brodelius P.E."/>
            <person name="Rose J.K.C."/>
            <person name="Tang K."/>
        </authorList>
    </citation>
    <scope>NUCLEOTIDE SEQUENCE [LARGE SCALE GENOMIC DNA]</scope>
    <source>
        <strain evidence="5">cv. Huhao1</strain>
        <tissue evidence="4">Leaf</tissue>
    </source>
</reference>
<keyword evidence="1" id="KW-0862">Zinc</keyword>
<dbReference type="InterPro" id="IPR005162">
    <property type="entry name" value="Retrotrans_gag_dom"/>
</dbReference>
<keyword evidence="1" id="KW-0479">Metal-binding</keyword>
<dbReference type="OrthoDB" id="1751327at2759"/>
<feature type="region of interest" description="Disordered" evidence="2">
    <location>
        <begin position="268"/>
        <end position="300"/>
    </location>
</feature>
<proteinExistence type="predicted"/>
<accession>A0A2U1Q9G8</accession>
<dbReference type="PROSITE" id="PS50158">
    <property type="entry name" value="ZF_CCHC"/>
    <property type="match status" value="1"/>
</dbReference>
<evidence type="ECO:0000256" key="1">
    <source>
        <dbReference type="PROSITE-ProRule" id="PRU00047"/>
    </source>
</evidence>
<dbReference type="GO" id="GO:0008270">
    <property type="term" value="F:zinc ion binding"/>
    <property type="evidence" value="ECO:0007669"/>
    <property type="project" value="UniProtKB-KW"/>
</dbReference>
<dbReference type="PANTHER" id="PTHR34482:SF56">
    <property type="entry name" value="RETROTRANSPOSON GAG DOMAIN, ASPARTIC PEPTIDASE DOMAIN PROTEIN-RELATED"/>
    <property type="match status" value="1"/>
</dbReference>
<evidence type="ECO:0000256" key="2">
    <source>
        <dbReference type="SAM" id="MobiDB-lite"/>
    </source>
</evidence>
<protein>
    <recommendedName>
        <fullName evidence="3">CCHC-type domain-containing protein</fullName>
    </recommendedName>
</protein>
<feature type="domain" description="CCHC-type" evidence="3">
    <location>
        <begin position="380"/>
        <end position="395"/>
    </location>
</feature>
<feature type="region of interest" description="Disordered" evidence="2">
    <location>
        <begin position="1"/>
        <end position="20"/>
    </location>
</feature>
<evidence type="ECO:0000313" key="4">
    <source>
        <dbReference type="EMBL" id="PWA94650.1"/>
    </source>
</evidence>
<dbReference type="InterPro" id="IPR001878">
    <property type="entry name" value="Znf_CCHC"/>
</dbReference>
<keyword evidence="1" id="KW-0863">Zinc-finger</keyword>
<dbReference type="GO" id="GO:0003676">
    <property type="term" value="F:nucleic acid binding"/>
    <property type="evidence" value="ECO:0007669"/>
    <property type="project" value="InterPro"/>
</dbReference>
<comment type="caution">
    <text evidence="4">The sequence shown here is derived from an EMBL/GenBank/DDBJ whole genome shotgun (WGS) entry which is preliminary data.</text>
</comment>
<dbReference type="EMBL" id="PKPP01000297">
    <property type="protein sequence ID" value="PWA94650.1"/>
    <property type="molecule type" value="Genomic_DNA"/>
</dbReference>
<sequence>MVNTRRNGQPNGGSDEEPEIPNLEAMVATAIANMLPGLNANEVISRLVSDIRNGQALLAGLVVVVGPLPLMDGLKSLDAEDWITHMEKLFEVLGCEDEFKTRMATFKLEGDALNWWRTHRLAQAGNDNPAIYTWAKFRETFYKRTHRLAQGGNDNPAICTWAKFRETFYKRYFPMAEQERFEREYNYIYQLNSENSGEYMRRFVRLASFVGPIAGDARRQAKHFKWGLKKWVLDRLLNTEFTDVSAVNDAARNIEIFHEGSCYKRSRDGERIQNRAQGNDSRGFSGRGDDSRGQMDRGLPTSGVRLTRVRISGPLTELGMIGSVLVMVITGNGRTSLLGVLNRTVLLDHLVSTNLLRICLLCSSCGKPHPGTCHKLTGACFRCGSTTHGVKDCPKANSAAPANTPRLPAPSGRVFTTIHDQAAGTSDSTALGEGTSAS</sequence>